<evidence type="ECO:0000259" key="2">
    <source>
        <dbReference type="SMART" id="SM01177"/>
    </source>
</evidence>
<name>A0AA38YTS4_VITRO</name>
<evidence type="ECO:0000313" key="3">
    <source>
        <dbReference type="EMBL" id="KAJ9676545.1"/>
    </source>
</evidence>
<sequence>MGLPQVSSSAVAEEATTSLSTFVQTPSRFVGVSSCDLSGLHGGNPGNRMAMELPCSSLGDFQRKTIPELPQDPGGLDTHNDGTSNLLRLKIGSTEKNGLFTHKSSRSIQSPVSRIVGFESRALSSPANIFEGNQPSSVVASITGDATDASGLQVRKRLLSPLSGMLLPDQFDGDAHDTRHLIHQTASQGCSDNYNVSESQDHKKANIGSSNYFSPPIWSAPGFPEWQNSPDDNYGTNSIFLTDGPLLEKKDLLSRNPVLSSPGLNYFGETAELGPHSEAIAISSIKAVSPPLSLSPLGPKFPERIKAAGRCKDNREELDDDYLNLKDVEQSLDRTVSGLLSSQKEEYFGLSSKSFEDIDLLQKKFNLFTPEGISSMGEHCGHDSTINPQSIKYVRILSGLHVRRSLVGSFEESLLSGRLSSGKVSQKIDGFLAVLNVTGGNFSPKPKKLPFAVTSVDGDNYLLYYSSIDLAGNLPSDKYRGPKMKRSLSINDSRAEKNRLRIPMKGRIQLVLSNPEKTPIHTFLCNYDLSDMPSGTKTFLRQKVTLASPRLASVPGNGGQRVPHMKNDVKPSLISNTSHSLPSRDFSNSNGVDVAHTIRSTSQGVEMIETAVPDYTGDHVHRSRSNEEGGSPGLHFSKLNSSEYLKTSRQNNTPLNTCHVTESKSVHSPSKVNENTTGAGVLRYALHLRFLCTPPKKCVRSVQRCKSDPLSVPTRDDMDIDGERRFYLYNDLRVVFPQRHSDADEGKLQVEYDFPSDPKYFDISN</sequence>
<feature type="compositionally biased region" description="Basic and acidic residues" evidence="1">
    <location>
        <begin position="617"/>
        <end position="627"/>
    </location>
</feature>
<dbReference type="AlphaFoldDB" id="A0AA38YTS4"/>
<dbReference type="PANTHER" id="PTHR13199">
    <property type="entry name" value="GH03947P"/>
    <property type="match status" value="1"/>
</dbReference>
<feature type="domain" description="Atos-like conserved" evidence="2">
    <location>
        <begin position="406"/>
        <end position="465"/>
    </location>
</feature>
<dbReference type="InterPro" id="IPR033473">
    <property type="entry name" value="Atos-like_C"/>
</dbReference>
<dbReference type="InterPro" id="IPR051506">
    <property type="entry name" value="ATOS_Transcription_Regulators"/>
</dbReference>
<reference evidence="3 4" key="1">
    <citation type="journal article" date="2023" name="BMC Biotechnol.">
        <title>Vitis rotundifolia cv Carlos genome sequencing.</title>
        <authorList>
            <person name="Huff M."/>
            <person name="Hulse-Kemp A."/>
            <person name="Scheffler B."/>
            <person name="Youngblood R."/>
            <person name="Simpson S."/>
            <person name="Babiker E."/>
            <person name="Staton M."/>
        </authorList>
    </citation>
    <scope>NUCLEOTIDE SEQUENCE [LARGE SCALE GENOMIC DNA]</scope>
    <source>
        <tissue evidence="3">Leaf</tissue>
    </source>
</reference>
<evidence type="ECO:0000313" key="4">
    <source>
        <dbReference type="Proteomes" id="UP001168098"/>
    </source>
</evidence>
<organism evidence="3 4">
    <name type="scientific">Vitis rotundifolia</name>
    <name type="common">Muscadine grape</name>
    <dbReference type="NCBI Taxonomy" id="103349"/>
    <lineage>
        <taxon>Eukaryota</taxon>
        <taxon>Viridiplantae</taxon>
        <taxon>Streptophyta</taxon>
        <taxon>Embryophyta</taxon>
        <taxon>Tracheophyta</taxon>
        <taxon>Spermatophyta</taxon>
        <taxon>Magnoliopsida</taxon>
        <taxon>eudicotyledons</taxon>
        <taxon>Gunneridae</taxon>
        <taxon>Pentapetalae</taxon>
        <taxon>rosids</taxon>
        <taxon>Vitales</taxon>
        <taxon>Vitaceae</taxon>
        <taxon>Viteae</taxon>
        <taxon>Vitis</taxon>
    </lineage>
</organism>
<proteinExistence type="predicted"/>
<dbReference type="Proteomes" id="UP001168098">
    <property type="component" value="Unassembled WGS sequence"/>
</dbReference>
<keyword evidence="4" id="KW-1185">Reference proteome</keyword>
<feature type="region of interest" description="Disordered" evidence="1">
    <location>
        <begin position="617"/>
        <end position="638"/>
    </location>
</feature>
<evidence type="ECO:0000256" key="1">
    <source>
        <dbReference type="SAM" id="MobiDB-lite"/>
    </source>
</evidence>
<dbReference type="PANTHER" id="PTHR13199:SF11">
    <property type="entry name" value="PROTEIN ATOSSA"/>
    <property type="match status" value="1"/>
</dbReference>
<protein>
    <recommendedName>
        <fullName evidence="2">Atos-like conserved domain-containing protein</fullName>
    </recommendedName>
</protein>
<dbReference type="SMART" id="SM01177">
    <property type="entry name" value="DUF4210"/>
    <property type="match status" value="1"/>
</dbReference>
<dbReference type="InterPro" id="IPR025261">
    <property type="entry name" value="Atos-like_cons_dom"/>
</dbReference>
<dbReference type="Pfam" id="PF13889">
    <property type="entry name" value="Chromosome_seg"/>
    <property type="match status" value="1"/>
</dbReference>
<dbReference type="Pfam" id="PF13915">
    <property type="entry name" value="DUF4210"/>
    <property type="match status" value="1"/>
</dbReference>
<dbReference type="EMBL" id="JARBHA010000017">
    <property type="protein sequence ID" value="KAJ9676545.1"/>
    <property type="molecule type" value="Genomic_DNA"/>
</dbReference>
<comment type="caution">
    <text evidence="3">The sequence shown here is derived from an EMBL/GenBank/DDBJ whole genome shotgun (WGS) entry which is preliminary data.</text>
</comment>
<gene>
    <name evidence="3" type="ORF">PVL29_021854</name>
</gene>
<accession>A0AA38YTS4</accession>